<dbReference type="AlphaFoldDB" id="A0AA96ZV38"/>
<dbReference type="Gene3D" id="3.40.350.10">
    <property type="entry name" value="Creatinase/prolidase N-terminal domain"/>
    <property type="match status" value="1"/>
</dbReference>
<dbReference type="SUPFAM" id="SSF53092">
    <property type="entry name" value="Creatinase/prolidase N-terminal domain"/>
    <property type="match status" value="1"/>
</dbReference>
<dbReference type="PANTHER" id="PTHR46112">
    <property type="entry name" value="AMINOPEPTIDASE"/>
    <property type="match status" value="1"/>
</dbReference>
<organism evidence="2 3">
    <name type="scientific">Methanolapillus ohkumae</name>
    <dbReference type="NCBI Taxonomy" id="3028298"/>
    <lineage>
        <taxon>Archaea</taxon>
        <taxon>Methanobacteriati</taxon>
        <taxon>Methanobacteriota</taxon>
        <taxon>Stenosarchaea group</taxon>
        <taxon>Methanomicrobia</taxon>
        <taxon>Methanosarcinales</taxon>
        <taxon>Methanosarcinaceae</taxon>
        <taxon>Methanolapillus</taxon>
    </lineage>
</organism>
<evidence type="ECO:0000259" key="1">
    <source>
        <dbReference type="Pfam" id="PF01321"/>
    </source>
</evidence>
<dbReference type="InterPro" id="IPR000587">
    <property type="entry name" value="Creatinase_N"/>
</dbReference>
<dbReference type="RefSeq" id="WP_338097829.1">
    <property type="nucleotide sequence ID" value="NZ_CP131061.1"/>
</dbReference>
<feature type="domain" description="Creatinase N-terminal" evidence="1">
    <location>
        <begin position="17"/>
        <end position="157"/>
    </location>
</feature>
<dbReference type="InterPro" id="IPR029149">
    <property type="entry name" value="Creatin/AminoP/Spt16_N"/>
</dbReference>
<dbReference type="Proteomes" id="UP001304970">
    <property type="component" value="Chromosome"/>
</dbReference>
<proteinExistence type="predicted"/>
<dbReference type="EMBL" id="CP131061">
    <property type="protein sequence ID" value="WNY26299.1"/>
    <property type="molecule type" value="Genomic_DNA"/>
</dbReference>
<dbReference type="PANTHER" id="PTHR46112:SF2">
    <property type="entry name" value="XAA-PRO AMINOPEPTIDASE P-RELATED"/>
    <property type="match status" value="1"/>
</dbReference>
<name>A0AA96ZV38_9EURY</name>
<gene>
    <name evidence="2" type="ORF">MsAm2_00590</name>
</gene>
<evidence type="ECO:0000313" key="3">
    <source>
        <dbReference type="Proteomes" id="UP001304970"/>
    </source>
</evidence>
<dbReference type="InterPro" id="IPR050659">
    <property type="entry name" value="Peptidase_M24B"/>
</dbReference>
<dbReference type="Pfam" id="PF01321">
    <property type="entry name" value="Creatinase_N"/>
    <property type="match status" value="1"/>
</dbReference>
<evidence type="ECO:0000313" key="2">
    <source>
        <dbReference type="EMBL" id="WNY26299.1"/>
    </source>
</evidence>
<sequence>MTLSSKSIKLSPPDISEILKKEGADAYLLHGNIHDSDIYYATRFLASDPFSYILFQDLSEILLVSDMEKGRADNESRISAENIKTTSDYDFRGKIKTFKNSTLAYAAVLKEMMEKENVKKVAVSYDFPAFYFDRLKNDENGGIDVVLIQTPFEKNRSVKSDREIE</sequence>
<dbReference type="GeneID" id="89227453"/>
<keyword evidence="3" id="KW-1185">Reference proteome</keyword>
<accession>A0AA96ZV38</accession>
<protein>
    <recommendedName>
        <fullName evidence="1">Creatinase N-terminal domain-containing protein</fullName>
    </recommendedName>
</protein>
<reference evidence="2 3" key="1">
    <citation type="submission" date="2023-07" db="EMBL/GenBank/DDBJ databases">
        <title>Closed genome sequence of Methanosarcinaceae archaeon Am2.</title>
        <authorList>
            <person name="Poehlein A."/>
            <person name="Protasov E."/>
            <person name="Platt K."/>
            <person name="Reeh H."/>
            <person name="Daniel R."/>
            <person name="Brune A."/>
        </authorList>
    </citation>
    <scope>NUCLEOTIDE SEQUENCE [LARGE SCALE GENOMIC DNA]</scope>
    <source>
        <strain evidence="2 3">Am2</strain>
    </source>
</reference>